<dbReference type="Proteomes" id="UP001189429">
    <property type="component" value="Unassembled WGS sequence"/>
</dbReference>
<feature type="domain" description="uDENN" evidence="1">
    <location>
        <begin position="40"/>
        <end position="72"/>
    </location>
</feature>
<dbReference type="InterPro" id="IPR005113">
    <property type="entry name" value="uDENN_dom"/>
</dbReference>
<evidence type="ECO:0000313" key="2">
    <source>
        <dbReference type="EMBL" id="CAK0837191.1"/>
    </source>
</evidence>
<evidence type="ECO:0000313" key="3">
    <source>
        <dbReference type="Proteomes" id="UP001189429"/>
    </source>
</evidence>
<protein>
    <recommendedName>
        <fullName evidence="1">uDENN domain-containing protein</fullName>
    </recommendedName>
</protein>
<comment type="caution">
    <text evidence="2">The sequence shown here is derived from an EMBL/GenBank/DDBJ whole genome shotgun (WGS) entry which is preliminary data.</text>
</comment>
<evidence type="ECO:0000259" key="1">
    <source>
        <dbReference type="Pfam" id="PF03456"/>
    </source>
</evidence>
<gene>
    <name evidence="2" type="ORF">PCOR1329_LOCUS33459</name>
</gene>
<sequence length="75" mass="7986">MQRLVHYFAVLGASEDELGRALQLAAEAPGPVRTALRVTALERYPPQDHGGVPLSQQLAALPEFCFPGGALLTSD</sequence>
<proteinExistence type="predicted"/>
<keyword evidence="3" id="KW-1185">Reference proteome</keyword>
<dbReference type="EMBL" id="CAUYUJ010014091">
    <property type="protein sequence ID" value="CAK0837191.1"/>
    <property type="molecule type" value="Genomic_DNA"/>
</dbReference>
<dbReference type="Pfam" id="PF03456">
    <property type="entry name" value="uDENN"/>
    <property type="match status" value="1"/>
</dbReference>
<name>A0ABN9SX93_9DINO</name>
<reference evidence="2" key="1">
    <citation type="submission" date="2023-10" db="EMBL/GenBank/DDBJ databases">
        <authorList>
            <person name="Chen Y."/>
            <person name="Shah S."/>
            <person name="Dougan E. K."/>
            <person name="Thang M."/>
            <person name="Chan C."/>
        </authorList>
    </citation>
    <scope>NUCLEOTIDE SEQUENCE [LARGE SCALE GENOMIC DNA]</scope>
</reference>
<organism evidence="2 3">
    <name type="scientific">Prorocentrum cordatum</name>
    <dbReference type="NCBI Taxonomy" id="2364126"/>
    <lineage>
        <taxon>Eukaryota</taxon>
        <taxon>Sar</taxon>
        <taxon>Alveolata</taxon>
        <taxon>Dinophyceae</taxon>
        <taxon>Prorocentrales</taxon>
        <taxon>Prorocentraceae</taxon>
        <taxon>Prorocentrum</taxon>
    </lineage>
</organism>
<accession>A0ABN9SX93</accession>